<evidence type="ECO:0000259" key="2">
    <source>
        <dbReference type="PROSITE" id="PS50943"/>
    </source>
</evidence>
<dbReference type="InterPro" id="IPR013430">
    <property type="entry name" value="Toxin_antidote_HigA"/>
</dbReference>
<evidence type="ECO:0000256" key="1">
    <source>
        <dbReference type="ARBA" id="ARBA00007227"/>
    </source>
</evidence>
<dbReference type="InterPro" id="IPR010359">
    <property type="entry name" value="IrrE_HExxH"/>
</dbReference>
<dbReference type="Gene3D" id="1.10.260.40">
    <property type="entry name" value="lambda repressor-like DNA-binding domains"/>
    <property type="match status" value="1"/>
</dbReference>
<dbReference type="InterPro" id="IPR001387">
    <property type="entry name" value="Cro/C1-type_HTH"/>
</dbReference>
<dbReference type="PANTHER" id="PTHR43236:SF2">
    <property type="entry name" value="BLL0069 PROTEIN"/>
    <property type="match status" value="1"/>
</dbReference>
<dbReference type="SMART" id="SM00530">
    <property type="entry name" value="HTH_XRE"/>
    <property type="match status" value="1"/>
</dbReference>
<reference evidence="3 4" key="1">
    <citation type="journal article" date="2015" name="Genome Announc.">
        <title>Expanding the biotechnology potential of lactobacilli through comparative genomics of 213 strains and associated genera.</title>
        <authorList>
            <person name="Sun Z."/>
            <person name="Harris H.M."/>
            <person name="McCann A."/>
            <person name="Guo C."/>
            <person name="Argimon S."/>
            <person name="Zhang W."/>
            <person name="Yang X."/>
            <person name="Jeffery I.B."/>
            <person name="Cooney J.C."/>
            <person name="Kagawa T.F."/>
            <person name="Liu W."/>
            <person name="Song Y."/>
            <person name="Salvetti E."/>
            <person name="Wrobel A."/>
            <person name="Rasinkangas P."/>
            <person name="Parkhill J."/>
            <person name="Rea M.C."/>
            <person name="O'Sullivan O."/>
            <person name="Ritari J."/>
            <person name="Douillard F.P."/>
            <person name="Paul Ross R."/>
            <person name="Yang R."/>
            <person name="Briner A.E."/>
            <person name="Felis G.E."/>
            <person name="de Vos W.M."/>
            <person name="Barrangou R."/>
            <person name="Klaenhammer T.R."/>
            <person name="Caufield P.W."/>
            <person name="Cui Y."/>
            <person name="Zhang H."/>
            <person name="O'Toole P.W."/>
        </authorList>
    </citation>
    <scope>NUCLEOTIDE SEQUENCE [LARGE SCALE GENOMIC DNA]</scope>
    <source>
        <strain evidence="3 4">DSM 21115</strain>
    </source>
</reference>
<organism evidence="3 4">
    <name type="scientific">Lactiplantibacillus fabifermentans DSM 21115</name>
    <dbReference type="NCBI Taxonomy" id="1413187"/>
    <lineage>
        <taxon>Bacteria</taxon>
        <taxon>Bacillati</taxon>
        <taxon>Bacillota</taxon>
        <taxon>Bacilli</taxon>
        <taxon>Lactobacillales</taxon>
        <taxon>Lactobacillaceae</taxon>
        <taxon>Lactiplantibacillus</taxon>
    </lineage>
</organism>
<dbReference type="AlphaFoldDB" id="A0A0R2NT96"/>
<dbReference type="EMBL" id="AYGX02000071">
    <property type="protein sequence ID" value="KRO27664.1"/>
    <property type="molecule type" value="Genomic_DNA"/>
</dbReference>
<dbReference type="GO" id="GO:0003677">
    <property type="term" value="F:DNA binding"/>
    <property type="evidence" value="ECO:0007669"/>
    <property type="project" value="InterPro"/>
</dbReference>
<name>A0A0R2NT96_9LACO</name>
<gene>
    <name evidence="3" type="ORF">DY78_GL003027</name>
</gene>
<dbReference type="NCBIfam" id="TIGR02607">
    <property type="entry name" value="antidote_HigA"/>
    <property type="match status" value="1"/>
</dbReference>
<dbReference type="PANTHER" id="PTHR43236">
    <property type="entry name" value="ANTITOXIN HIGA1"/>
    <property type="match status" value="1"/>
</dbReference>
<dbReference type="CDD" id="cd00093">
    <property type="entry name" value="HTH_XRE"/>
    <property type="match status" value="1"/>
</dbReference>
<dbReference type="InterPro" id="IPR010982">
    <property type="entry name" value="Lambda_DNA-bd_dom_sf"/>
</dbReference>
<dbReference type="InterPro" id="IPR052345">
    <property type="entry name" value="Rad_response_metalloprotease"/>
</dbReference>
<dbReference type="Pfam" id="PF06114">
    <property type="entry name" value="Peptidase_M78"/>
    <property type="match status" value="1"/>
</dbReference>
<dbReference type="SUPFAM" id="SSF47413">
    <property type="entry name" value="lambda repressor-like DNA-binding domains"/>
    <property type="match status" value="1"/>
</dbReference>
<dbReference type="PROSITE" id="PS50943">
    <property type="entry name" value="HTH_CROC1"/>
    <property type="match status" value="1"/>
</dbReference>
<sequence>MTPNYVTNPSATLREVLTELNMTQVELAERMGITRKYVGELLTGKARILPQTAAELAFVLAVPTDFWLTLQLNYDRFAFQQAQADELAKHQQYVANFPYAEMVTSSLVPATTDPVAQLANLMHFFRVASFASLQAHTSQDPLVKHEIPVLAHDQYAVHVWLQAGVLAANRLPTEPFDLTGLMQSLSQLRTLTQATDYHSVLPKLQQLLATVGIALVMVPALSASEVNGVTRWLAPFPQVIIELNPPQTTADFWWLLFHELGHVVLHPRTYFFTLAPLSDDGELARQADHWALNILIPTKVWLKFVKQGHFDMATIESLATDLVIGSAVIVRRLQHEQLL</sequence>
<protein>
    <recommendedName>
        <fullName evidence="2">HTH cro/C1-type domain-containing protein</fullName>
    </recommendedName>
</protein>
<comment type="caution">
    <text evidence="3">The sequence shown here is derived from an EMBL/GenBank/DDBJ whole genome shotgun (WGS) entry which is preliminary data.</text>
</comment>
<proteinExistence type="inferred from homology"/>
<evidence type="ECO:0000313" key="3">
    <source>
        <dbReference type="EMBL" id="KRO27664.1"/>
    </source>
</evidence>
<comment type="similarity">
    <text evidence="1">Belongs to the short-chain fatty acyl-CoA assimilation regulator (ScfR) family.</text>
</comment>
<feature type="domain" description="HTH cro/C1-type" evidence="2">
    <location>
        <begin position="13"/>
        <end position="67"/>
    </location>
</feature>
<dbReference type="Proteomes" id="UP000050920">
    <property type="component" value="Unassembled WGS sequence"/>
</dbReference>
<evidence type="ECO:0000313" key="4">
    <source>
        <dbReference type="Proteomes" id="UP000050920"/>
    </source>
</evidence>
<dbReference type="Pfam" id="PF01381">
    <property type="entry name" value="HTH_3"/>
    <property type="match status" value="1"/>
</dbReference>
<keyword evidence="4" id="KW-1185">Reference proteome</keyword>
<accession>A0A0R2NT96</accession>